<keyword evidence="1" id="KW-0808">Transferase</keyword>
<dbReference type="RefSeq" id="WP_168051585.1">
    <property type="nucleotide sequence ID" value="NZ_JAAOZT010000001.1"/>
</dbReference>
<dbReference type="Gene3D" id="1.20.5.1930">
    <property type="match status" value="1"/>
</dbReference>
<evidence type="ECO:0000259" key="6">
    <source>
        <dbReference type="Pfam" id="PF07730"/>
    </source>
</evidence>
<dbReference type="EMBL" id="JACHHQ010000004">
    <property type="protein sequence ID" value="MBB5200299.1"/>
    <property type="molecule type" value="Genomic_DNA"/>
</dbReference>
<dbReference type="InterPro" id="IPR011712">
    <property type="entry name" value="Sig_transdc_His_kin_sub3_dim/P"/>
</dbReference>
<evidence type="ECO:0000259" key="5">
    <source>
        <dbReference type="Pfam" id="PF02518"/>
    </source>
</evidence>
<evidence type="ECO:0000256" key="2">
    <source>
        <dbReference type="ARBA" id="ARBA00022777"/>
    </source>
</evidence>
<feature type="transmembrane region" description="Helical" evidence="4">
    <location>
        <begin position="132"/>
        <end position="151"/>
    </location>
</feature>
<dbReference type="Pfam" id="PF02518">
    <property type="entry name" value="HATPase_c"/>
    <property type="match status" value="1"/>
</dbReference>
<proteinExistence type="predicted"/>
<feature type="transmembrane region" description="Helical" evidence="4">
    <location>
        <begin position="205"/>
        <end position="225"/>
    </location>
</feature>
<feature type="domain" description="Membrane-associated sensor" evidence="7">
    <location>
        <begin position="58"/>
        <end position="288"/>
    </location>
</feature>
<evidence type="ECO:0000256" key="1">
    <source>
        <dbReference type="ARBA" id="ARBA00022679"/>
    </source>
</evidence>
<sequence>MYSGTATDVPMLPCDRVASSPAIRVATLRQRKFAIGICMALGILTLLIFPFAQLRWPQVPSFLAIYQTAVIGTYMITAYQMYGHYKATRSVALLHLSAGCCYTAAVLVLQFCSFRGVFVEGQVLFGGPQTSSWLWLFWHAGPAIGILLFAWSELHHPNHITFDHPQSLRRTALVLVFAFTATAALTSIFIEYLPVLDVNGDYRGITTSGIAPALQFLLLLALFFLWRASRFRNVLHVWLAISLIALLCDNAITMAGGSRLSMGWYLGRTSGLISSSVMMLVYLKEINRSHQYSMLIADQLDADRTRAELDLQQSYVQLRQLSEHQERVKEEERKRIAREIHDELGGLLTGIKANLTVSIERSHVPGKPADPLLEDATAQVDMAVETVRRIIVDLRPSVLDHLGVWAALEWYTDQIQERTNLQCQCNIRPDVMDIELDPERSTMLFRVVQESLTNVVRHAGASKVTIDVMCQQNAIIVEIKDNGKGIDAQHLLCGEAWGILGMHERTRQFGGILKIFGTGTTGTTVLLNLPLD</sequence>
<keyword evidence="9" id="KW-1185">Reference proteome</keyword>
<keyword evidence="2 8" id="KW-0418">Kinase</keyword>
<dbReference type="Pfam" id="PF07730">
    <property type="entry name" value="HisKA_3"/>
    <property type="match status" value="1"/>
</dbReference>
<keyword evidence="4" id="KW-0812">Transmembrane</keyword>
<dbReference type="Gene3D" id="3.30.565.10">
    <property type="entry name" value="Histidine kinase-like ATPase, C-terminal domain"/>
    <property type="match status" value="1"/>
</dbReference>
<dbReference type="GO" id="GO:0016020">
    <property type="term" value="C:membrane"/>
    <property type="evidence" value="ECO:0007669"/>
    <property type="project" value="InterPro"/>
</dbReference>
<evidence type="ECO:0000256" key="3">
    <source>
        <dbReference type="ARBA" id="ARBA00023012"/>
    </source>
</evidence>
<comment type="caution">
    <text evidence="8">The sequence shown here is derived from an EMBL/GenBank/DDBJ whole genome shotgun (WGS) entry which is preliminary data.</text>
</comment>
<dbReference type="CDD" id="cd16917">
    <property type="entry name" value="HATPase_UhpB-NarQ-NarX-like"/>
    <property type="match status" value="1"/>
</dbReference>
<name>A0A840RV12_9BURK</name>
<feature type="domain" description="Histidine kinase/HSP90-like ATPase" evidence="5">
    <location>
        <begin position="442"/>
        <end position="531"/>
    </location>
</feature>
<gene>
    <name evidence="8" type="ORF">HNR39_002134</name>
</gene>
<reference evidence="8 9" key="1">
    <citation type="submission" date="2020-08" db="EMBL/GenBank/DDBJ databases">
        <title>Genomic Encyclopedia of Type Strains, Phase IV (KMG-IV): sequencing the most valuable type-strain genomes for metagenomic binning, comparative biology and taxonomic classification.</title>
        <authorList>
            <person name="Goeker M."/>
        </authorList>
    </citation>
    <scope>NUCLEOTIDE SEQUENCE [LARGE SCALE GENOMIC DNA]</scope>
    <source>
        <strain evidence="8 9">DSM 23240</strain>
    </source>
</reference>
<accession>A0A840RV12</accession>
<dbReference type="InterPro" id="IPR050482">
    <property type="entry name" value="Sensor_HK_TwoCompSys"/>
</dbReference>
<dbReference type="Proteomes" id="UP000571084">
    <property type="component" value="Unassembled WGS sequence"/>
</dbReference>
<dbReference type="PANTHER" id="PTHR24421">
    <property type="entry name" value="NITRATE/NITRITE SENSOR PROTEIN NARX-RELATED"/>
    <property type="match status" value="1"/>
</dbReference>
<organism evidence="8 9">
    <name type="scientific">Glaciimonas immobilis</name>
    <dbReference type="NCBI Taxonomy" id="728004"/>
    <lineage>
        <taxon>Bacteria</taxon>
        <taxon>Pseudomonadati</taxon>
        <taxon>Pseudomonadota</taxon>
        <taxon>Betaproteobacteria</taxon>
        <taxon>Burkholderiales</taxon>
        <taxon>Oxalobacteraceae</taxon>
        <taxon>Glaciimonas</taxon>
    </lineage>
</organism>
<evidence type="ECO:0000259" key="7">
    <source>
        <dbReference type="Pfam" id="PF17158"/>
    </source>
</evidence>
<dbReference type="InterPro" id="IPR033424">
    <property type="entry name" value="MASE4"/>
</dbReference>
<feature type="domain" description="Signal transduction histidine kinase subgroup 3 dimerisation and phosphoacceptor" evidence="6">
    <location>
        <begin position="332"/>
        <end position="399"/>
    </location>
</feature>
<feature type="transmembrane region" description="Helical" evidence="4">
    <location>
        <begin position="237"/>
        <end position="256"/>
    </location>
</feature>
<feature type="transmembrane region" description="Helical" evidence="4">
    <location>
        <begin position="59"/>
        <end position="79"/>
    </location>
</feature>
<dbReference type="GO" id="GO:0000155">
    <property type="term" value="F:phosphorelay sensor kinase activity"/>
    <property type="evidence" value="ECO:0007669"/>
    <property type="project" value="InterPro"/>
</dbReference>
<evidence type="ECO:0000256" key="4">
    <source>
        <dbReference type="SAM" id="Phobius"/>
    </source>
</evidence>
<dbReference type="Pfam" id="PF17158">
    <property type="entry name" value="MASE4"/>
    <property type="match status" value="1"/>
</dbReference>
<keyword evidence="3" id="KW-0902">Two-component regulatory system</keyword>
<feature type="transmembrane region" description="Helical" evidence="4">
    <location>
        <begin position="91"/>
        <end position="112"/>
    </location>
</feature>
<dbReference type="PANTHER" id="PTHR24421:SF59">
    <property type="entry name" value="OXYGEN SENSOR HISTIDINE KINASE NREB"/>
    <property type="match status" value="1"/>
</dbReference>
<feature type="transmembrane region" description="Helical" evidence="4">
    <location>
        <begin position="33"/>
        <end position="53"/>
    </location>
</feature>
<evidence type="ECO:0000313" key="9">
    <source>
        <dbReference type="Proteomes" id="UP000571084"/>
    </source>
</evidence>
<evidence type="ECO:0000313" key="8">
    <source>
        <dbReference type="EMBL" id="MBB5200299.1"/>
    </source>
</evidence>
<feature type="transmembrane region" description="Helical" evidence="4">
    <location>
        <begin position="172"/>
        <end position="193"/>
    </location>
</feature>
<keyword evidence="4" id="KW-0472">Membrane</keyword>
<protein>
    <submittedName>
        <fullName evidence="8">Signal transduction histidine kinase</fullName>
    </submittedName>
</protein>
<dbReference type="SUPFAM" id="SSF55874">
    <property type="entry name" value="ATPase domain of HSP90 chaperone/DNA topoisomerase II/histidine kinase"/>
    <property type="match status" value="1"/>
</dbReference>
<dbReference type="InterPro" id="IPR003594">
    <property type="entry name" value="HATPase_dom"/>
</dbReference>
<keyword evidence="4" id="KW-1133">Transmembrane helix</keyword>
<dbReference type="GO" id="GO:0046983">
    <property type="term" value="F:protein dimerization activity"/>
    <property type="evidence" value="ECO:0007669"/>
    <property type="project" value="InterPro"/>
</dbReference>
<dbReference type="AlphaFoldDB" id="A0A840RV12"/>
<dbReference type="InterPro" id="IPR036890">
    <property type="entry name" value="HATPase_C_sf"/>
</dbReference>